<feature type="transmembrane region" description="Helical" evidence="10">
    <location>
        <begin position="16"/>
        <end position="34"/>
    </location>
</feature>
<dbReference type="GO" id="GO:0042941">
    <property type="term" value="P:D-alanine transmembrane transport"/>
    <property type="evidence" value="ECO:0007669"/>
    <property type="project" value="TreeGrafter"/>
</dbReference>
<evidence type="ECO:0000256" key="6">
    <source>
        <dbReference type="ARBA" id="ARBA00022840"/>
    </source>
</evidence>
<accession>A0A6J6SFZ2</accession>
<feature type="transmembrane region" description="Helical" evidence="10">
    <location>
        <begin position="62"/>
        <end position="80"/>
    </location>
</feature>
<dbReference type="PROSITE" id="PS50893">
    <property type="entry name" value="ABC_TRANSPORTER_2"/>
    <property type="match status" value="1"/>
</dbReference>
<evidence type="ECO:0000256" key="4">
    <source>
        <dbReference type="ARBA" id="ARBA00022692"/>
    </source>
</evidence>
<dbReference type="GO" id="GO:0005524">
    <property type="term" value="F:ATP binding"/>
    <property type="evidence" value="ECO:0007669"/>
    <property type="project" value="UniProtKB-KW"/>
</dbReference>
<dbReference type="GO" id="GO:0015808">
    <property type="term" value="P:L-alanine transport"/>
    <property type="evidence" value="ECO:0007669"/>
    <property type="project" value="TreeGrafter"/>
</dbReference>
<feature type="region of interest" description="Disordered" evidence="9">
    <location>
        <begin position="524"/>
        <end position="547"/>
    </location>
</feature>
<keyword evidence="2" id="KW-0813">Transport</keyword>
<evidence type="ECO:0000256" key="8">
    <source>
        <dbReference type="ARBA" id="ARBA00023136"/>
    </source>
</evidence>
<protein>
    <submittedName>
        <fullName evidence="12">Unannotated protein</fullName>
    </submittedName>
</protein>
<evidence type="ECO:0000256" key="9">
    <source>
        <dbReference type="SAM" id="MobiDB-lite"/>
    </source>
</evidence>
<dbReference type="InterPro" id="IPR001851">
    <property type="entry name" value="ABC_transp_permease"/>
</dbReference>
<dbReference type="EMBL" id="CAEZXR010000445">
    <property type="protein sequence ID" value="CAB4733804.1"/>
    <property type="molecule type" value="Genomic_DNA"/>
</dbReference>
<dbReference type="Pfam" id="PF00005">
    <property type="entry name" value="ABC_tran"/>
    <property type="match status" value="1"/>
</dbReference>
<keyword evidence="7 10" id="KW-1133">Transmembrane helix</keyword>
<evidence type="ECO:0000313" key="12">
    <source>
        <dbReference type="EMBL" id="CAB4733804.1"/>
    </source>
</evidence>
<organism evidence="12">
    <name type="scientific">freshwater metagenome</name>
    <dbReference type="NCBI Taxonomy" id="449393"/>
    <lineage>
        <taxon>unclassified sequences</taxon>
        <taxon>metagenomes</taxon>
        <taxon>ecological metagenomes</taxon>
    </lineage>
</organism>
<dbReference type="InterPro" id="IPR003439">
    <property type="entry name" value="ABC_transporter-like_ATP-bd"/>
</dbReference>
<sequence>MVSVVLGLPALRIRGVMLTVTTLSFALVMPAFFIERALGGSNVDPGRPILPGDIALDTGRSYYWFALALTLVALLVARNIRRSGFGRILIAVRDNEDNARAFTVRASAVKIQGYLLAGFIAGVGGAAYGHSLSSLDAAAFPAKASIDVVVMVVIGGVAVLSGPILGVLLVVGIPYFVPLGTLGLAATYLGQLVIILYVPGGLAALVGRVRDRVIRLIARWHGVDYDAAYADPETASPVQGSAGTPGLFATSARPTGVTRSVAPSRAHAPVLLSARELHKSFGGVRAVRGVSLEVREGETVGLIGPNGAGKTTMFELLGGFVRSDSGQVSFLDREVTSLGPDARARMGLIRSFQDAALFPTMTVTECVMLALERVQPTSFLVSLSGYAGAERRKEQRARELVSYMGLDRYRDKQIRELSTGTRRITELACLVALEPTFLLLDEPCSGIAQRETEALGGLLNKLKAELGLTLLIIEHDMPMIMGISDRIIAMADGHVICEGTPAHVMADPLVAEAYLGGNIDAIERSGARQESTPPTAEAPLSPDLTRA</sequence>
<dbReference type="CDD" id="cd06581">
    <property type="entry name" value="TM_PBP1_LivM_like"/>
    <property type="match status" value="1"/>
</dbReference>
<reference evidence="12" key="1">
    <citation type="submission" date="2020-05" db="EMBL/GenBank/DDBJ databases">
        <authorList>
            <person name="Chiriac C."/>
            <person name="Salcher M."/>
            <person name="Ghai R."/>
            <person name="Kavagutti S V."/>
        </authorList>
    </citation>
    <scope>NUCLEOTIDE SEQUENCE</scope>
</reference>
<dbReference type="SMART" id="SM00382">
    <property type="entry name" value="AAA"/>
    <property type="match status" value="1"/>
</dbReference>
<evidence type="ECO:0000256" key="1">
    <source>
        <dbReference type="ARBA" id="ARBA00004651"/>
    </source>
</evidence>
<evidence type="ECO:0000256" key="5">
    <source>
        <dbReference type="ARBA" id="ARBA00022741"/>
    </source>
</evidence>
<keyword evidence="5" id="KW-0547">Nucleotide-binding</keyword>
<dbReference type="Pfam" id="PF02653">
    <property type="entry name" value="BPD_transp_2"/>
    <property type="match status" value="1"/>
</dbReference>
<evidence type="ECO:0000256" key="10">
    <source>
        <dbReference type="SAM" id="Phobius"/>
    </source>
</evidence>
<dbReference type="SUPFAM" id="SSF52540">
    <property type="entry name" value="P-loop containing nucleoside triphosphate hydrolases"/>
    <property type="match status" value="1"/>
</dbReference>
<keyword evidence="4 10" id="KW-0812">Transmembrane</keyword>
<dbReference type="InterPro" id="IPR032823">
    <property type="entry name" value="BCA_ABC_TP_C"/>
</dbReference>
<proteinExistence type="predicted"/>
<keyword evidence="3" id="KW-1003">Cell membrane</keyword>
<feature type="transmembrane region" description="Helical" evidence="10">
    <location>
        <begin position="148"/>
        <end position="176"/>
    </location>
</feature>
<evidence type="ECO:0000256" key="7">
    <source>
        <dbReference type="ARBA" id="ARBA00022989"/>
    </source>
</evidence>
<dbReference type="GO" id="GO:1903806">
    <property type="term" value="P:L-isoleucine import across plasma membrane"/>
    <property type="evidence" value="ECO:0007669"/>
    <property type="project" value="TreeGrafter"/>
</dbReference>
<comment type="subcellular location">
    <subcellularLocation>
        <location evidence="1">Cell membrane</location>
        <topology evidence="1">Multi-pass membrane protein</topology>
    </subcellularLocation>
</comment>
<gene>
    <name evidence="12" type="ORF">UFOPK2579_02748</name>
</gene>
<dbReference type="InterPro" id="IPR051120">
    <property type="entry name" value="ABC_AA/LPS_Transport"/>
</dbReference>
<dbReference type="GO" id="GO:0015192">
    <property type="term" value="F:L-phenylalanine transmembrane transporter activity"/>
    <property type="evidence" value="ECO:0007669"/>
    <property type="project" value="TreeGrafter"/>
</dbReference>
<dbReference type="GO" id="GO:0015188">
    <property type="term" value="F:L-isoleucine transmembrane transporter activity"/>
    <property type="evidence" value="ECO:0007669"/>
    <property type="project" value="TreeGrafter"/>
</dbReference>
<name>A0A6J6SFZ2_9ZZZZ</name>
<dbReference type="InterPro" id="IPR003593">
    <property type="entry name" value="AAA+_ATPase"/>
</dbReference>
<feature type="domain" description="ABC transporter" evidence="11">
    <location>
        <begin position="272"/>
        <end position="517"/>
    </location>
</feature>
<dbReference type="GO" id="GO:0016887">
    <property type="term" value="F:ATP hydrolysis activity"/>
    <property type="evidence" value="ECO:0007669"/>
    <property type="project" value="InterPro"/>
</dbReference>
<dbReference type="PANTHER" id="PTHR45772">
    <property type="entry name" value="CONSERVED COMPONENT OF ABC TRANSPORTER FOR NATURAL AMINO ACIDS-RELATED"/>
    <property type="match status" value="1"/>
</dbReference>
<evidence type="ECO:0000256" key="3">
    <source>
        <dbReference type="ARBA" id="ARBA00022475"/>
    </source>
</evidence>
<dbReference type="InterPro" id="IPR043428">
    <property type="entry name" value="LivM-like"/>
</dbReference>
<dbReference type="GO" id="GO:0005886">
    <property type="term" value="C:plasma membrane"/>
    <property type="evidence" value="ECO:0007669"/>
    <property type="project" value="UniProtKB-SubCell"/>
</dbReference>
<dbReference type="Gene3D" id="3.40.50.300">
    <property type="entry name" value="P-loop containing nucleotide triphosphate hydrolases"/>
    <property type="match status" value="1"/>
</dbReference>
<evidence type="ECO:0000256" key="2">
    <source>
        <dbReference type="ARBA" id="ARBA00022448"/>
    </source>
</evidence>
<dbReference type="GO" id="GO:1903805">
    <property type="term" value="P:L-valine import across plasma membrane"/>
    <property type="evidence" value="ECO:0007669"/>
    <property type="project" value="TreeGrafter"/>
</dbReference>
<dbReference type="Pfam" id="PF12399">
    <property type="entry name" value="BCA_ABC_TP_C"/>
    <property type="match status" value="1"/>
</dbReference>
<dbReference type="GO" id="GO:0005304">
    <property type="term" value="F:L-valine transmembrane transporter activity"/>
    <property type="evidence" value="ECO:0007669"/>
    <property type="project" value="TreeGrafter"/>
</dbReference>
<dbReference type="InterPro" id="IPR027417">
    <property type="entry name" value="P-loop_NTPase"/>
</dbReference>
<keyword evidence="6" id="KW-0067">ATP-binding</keyword>
<keyword evidence="8 10" id="KW-0472">Membrane</keyword>
<dbReference type="CDD" id="cd03219">
    <property type="entry name" value="ABC_Mj1267_LivG_branched"/>
    <property type="match status" value="1"/>
</dbReference>
<dbReference type="AlphaFoldDB" id="A0A6J6SFZ2"/>
<evidence type="ECO:0000259" key="11">
    <source>
        <dbReference type="PROSITE" id="PS50893"/>
    </source>
</evidence>
<dbReference type="PANTHER" id="PTHR45772:SF7">
    <property type="entry name" value="AMINO ACID ABC TRANSPORTER ATP-BINDING PROTEIN"/>
    <property type="match status" value="1"/>
</dbReference>